<dbReference type="AlphaFoldDB" id="A0A447KU27"/>
<accession>A0A447KU27</accession>
<dbReference type="KEGG" id="sof:NCTC11214_03202"/>
<reference evidence="1 2" key="1">
    <citation type="submission" date="2018-12" db="EMBL/GenBank/DDBJ databases">
        <authorList>
            <consortium name="Pathogen Informatics"/>
        </authorList>
    </citation>
    <scope>NUCLEOTIDE SEQUENCE [LARGE SCALE GENOMIC DNA]</scope>
    <source>
        <strain evidence="1 2">NCTC11214</strain>
    </source>
</reference>
<organism evidence="1 2">
    <name type="scientific">Serratia odorifera</name>
    <dbReference type="NCBI Taxonomy" id="618"/>
    <lineage>
        <taxon>Bacteria</taxon>
        <taxon>Pseudomonadati</taxon>
        <taxon>Pseudomonadota</taxon>
        <taxon>Gammaproteobacteria</taxon>
        <taxon>Enterobacterales</taxon>
        <taxon>Yersiniaceae</taxon>
        <taxon>Serratia</taxon>
    </lineage>
</organism>
<dbReference type="EMBL" id="LR134117">
    <property type="protein sequence ID" value="VDZ59817.1"/>
    <property type="molecule type" value="Genomic_DNA"/>
</dbReference>
<evidence type="ECO:0000313" key="2">
    <source>
        <dbReference type="Proteomes" id="UP000281391"/>
    </source>
</evidence>
<proteinExistence type="predicted"/>
<evidence type="ECO:0000313" key="1">
    <source>
        <dbReference type="EMBL" id="VDZ59817.1"/>
    </source>
</evidence>
<sequence>MMQLALDIHFRIVPWPQQITPLPESDDFFKVVLSKYANFHRCSPLLIKMFI</sequence>
<protein>
    <submittedName>
        <fullName evidence="1">Uncharacterized protein</fullName>
    </submittedName>
</protein>
<dbReference type="Proteomes" id="UP000281391">
    <property type="component" value="Chromosome"/>
</dbReference>
<gene>
    <name evidence="1" type="ORF">NCTC11214_03202</name>
</gene>
<name>A0A447KU27_SEROD</name>